<keyword evidence="9" id="KW-1185">Reference proteome</keyword>
<comment type="subcellular location">
    <subcellularLocation>
        <location evidence="1">Nucleus</location>
    </subcellularLocation>
</comment>
<protein>
    <recommendedName>
        <fullName evidence="7">ORC6 first cyclin-like domain-containing protein</fullName>
    </recommendedName>
</protein>
<evidence type="ECO:0000256" key="4">
    <source>
        <dbReference type="ARBA" id="ARBA00023125"/>
    </source>
</evidence>
<evidence type="ECO:0000256" key="2">
    <source>
        <dbReference type="ARBA" id="ARBA00010840"/>
    </source>
</evidence>
<keyword evidence="5" id="KW-0539">Nucleus</keyword>
<feature type="region of interest" description="Disordered" evidence="6">
    <location>
        <begin position="94"/>
        <end position="180"/>
    </location>
</feature>
<sequence>MSRQAINKDLYSLLPGWADELPTELVQMATSLLAQSRSKAASLKPEEEIGRGYVCANIACERLKTKLDLPDITPKPPCGKRIYKKLYEYLDSALSTPTARSNQPTTPSKRPRPTREPGSTKATPNTTKTPTHKTPTAKTPTTTTTTSKAIPIRTPSKRTPAKTTTRRKNPSRTITRILPTTPDSSFPPWIMASIRALASLFNHASAGPHIFAGVSSVARLLASQPESDDAPGVQSLPLSHVPPLIAAIANYVVIQLDGASRAAELTEEAYKERRGRMYAVLREHVPGGEADELGVSDDEDPGVLVPEGQWAGLVEGYMQAASRDGWLEMAWFVGVREAAGLVAEEMERMDVDEEEDDGEEEEDGDDEDAGLPIRHGKKQRVGEKDGDGRATEPGGEMMMFATNWLSDSRRRDLRALEKDVLRR</sequence>
<comment type="similarity">
    <text evidence="2">Belongs to the ORC6 family.</text>
</comment>
<dbReference type="OrthoDB" id="5367324at2759"/>
<keyword evidence="4" id="KW-0238">DNA-binding</keyword>
<dbReference type="AlphaFoldDB" id="A0A6A6U9C4"/>
<evidence type="ECO:0000256" key="5">
    <source>
        <dbReference type="ARBA" id="ARBA00023242"/>
    </source>
</evidence>
<dbReference type="GO" id="GO:0005664">
    <property type="term" value="C:nuclear origin of replication recognition complex"/>
    <property type="evidence" value="ECO:0007669"/>
    <property type="project" value="InterPro"/>
</dbReference>
<accession>A0A6A6U9C4</accession>
<dbReference type="Pfam" id="PF05460">
    <property type="entry name" value="ORC6"/>
    <property type="match status" value="1"/>
</dbReference>
<dbReference type="InterPro" id="IPR008721">
    <property type="entry name" value="ORC6_cyclin_first"/>
</dbReference>
<feature type="compositionally biased region" description="Basic residues" evidence="6">
    <location>
        <begin position="155"/>
        <end position="170"/>
    </location>
</feature>
<evidence type="ECO:0000313" key="8">
    <source>
        <dbReference type="EMBL" id="KAF2667494.1"/>
    </source>
</evidence>
<organism evidence="8 9">
    <name type="scientific">Microthyrium microscopicum</name>
    <dbReference type="NCBI Taxonomy" id="703497"/>
    <lineage>
        <taxon>Eukaryota</taxon>
        <taxon>Fungi</taxon>
        <taxon>Dikarya</taxon>
        <taxon>Ascomycota</taxon>
        <taxon>Pezizomycotina</taxon>
        <taxon>Dothideomycetes</taxon>
        <taxon>Dothideomycetes incertae sedis</taxon>
        <taxon>Microthyriales</taxon>
        <taxon>Microthyriaceae</taxon>
        <taxon>Microthyrium</taxon>
    </lineage>
</organism>
<feature type="region of interest" description="Disordered" evidence="6">
    <location>
        <begin position="346"/>
        <end position="402"/>
    </location>
</feature>
<evidence type="ECO:0000256" key="6">
    <source>
        <dbReference type="SAM" id="MobiDB-lite"/>
    </source>
</evidence>
<feature type="domain" description="ORC6 first cyclin-like" evidence="7">
    <location>
        <begin position="11"/>
        <end position="96"/>
    </location>
</feature>
<dbReference type="EMBL" id="MU004237">
    <property type="protein sequence ID" value="KAF2667494.1"/>
    <property type="molecule type" value="Genomic_DNA"/>
</dbReference>
<feature type="compositionally biased region" description="Low complexity" evidence="6">
    <location>
        <begin position="116"/>
        <end position="146"/>
    </location>
</feature>
<feature type="compositionally biased region" description="Polar residues" evidence="6">
    <location>
        <begin position="94"/>
        <end position="103"/>
    </location>
</feature>
<dbReference type="GO" id="GO:0006260">
    <property type="term" value="P:DNA replication"/>
    <property type="evidence" value="ECO:0007669"/>
    <property type="project" value="UniProtKB-KW"/>
</dbReference>
<feature type="compositionally biased region" description="Acidic residues" evidence="6">
    <location>
        <begin position="350"/>
        <end position="369"/>
    </location>
</feature>
<feature type="compositionally biased region" description="Basic and acidic residues" evidence="6">
    <location>
        <begin position="380"/>
        <end position="390"/>
    </location>
</feature>
<name>A0A6A6U9C4_9PEZI</name>
<evidence type="ECO:0000256" key="1">
    <source>
        <dbReference type="ARBA" id="ARBA00004123"/>
    </source>
</evidence>
<gene>
    <name evidence="8" type="ORF">BT63DRAFT_293670</name>
</gene>
<dbReference type="GO" id="GO:0003677">
    <property type="term" value="F:DNA binding"/>
    <property type="evidence" value="ECO:0007669"/>
    <property type="project" value="UniProtKB-KW"/>
</dbReference>
<dbReference type="Proteomes" id="UP000799302">
    <property type="component" value="Unassembled WGS sequence"/>
</dbReference>
<evidence type="ECO:0000313" key="9">
    <source>
        <dbReference type="Proteomes" id="UP000799302"/>
    </source>
</evidence>
<reference evidence="8" key="1">
    <citation type="journal article" date="2020" name="Stud. Mycol.">
        <title>101 Dothideomycetes genomes: a test case for predicting lifestyles and emergence of pathogens.</title>
        <authorList>
            <person name="Haridas S."/>
            <person name="Albert R."/>
            <person name="Binder M."/>
            <person name="Bloem J."/>
            <person name="Labutti K."/>
            <person name="Salamov A."/>
            <person name="Andreopoulos B."/>
            <person name="Baker S."/>
            <person name="Barry K."/>
            <person name="Bills G."/>
            <person name="Bluhm B."/>
            <person name="Cannon C."/>
            <person name="Castanera R."/>
            <person name="Culley D."/>
            <person name="Daum C."/>
            <person name="Ezra D."/>
            <person name="Gonzalez J."/>
            <person name="Henrissat B."/>
            <person name="Kuo A."/>
            <person name="Liang C."/>
            <person name="Lipzen A."/>
            <person name="Lutzoni F."/>
            <person name="Magnuson J."/>
            <person name="Mondo S."/>
            <person name="Nolan M."/>
            <person name="Ohm R."/>
            <person name="Pangilinan J."/>
            <person name="Park H.-J."/>
            <person name="Ramirez L."/>
            <person name="Alfaro M."/>
            <person name="Sun H."/>
            <person name="Tritt A."/>
            <person name="Yoshinaga Y."/>
            <person name="Zwiers L.-H."/>
            <person name="Turgeon B."/>
            <person name="Goodwin S."/>
            <person name="Spatafora J."/>
            <person name="Crous P."/>
            <person name="Grigoriev I."/>
        </authorList>
    </citation>
    <scope>NUCLEOTIDE SEQUENCE</scope>
    <source>
        <strain evidence="8">CBS 115976</strain>
    </source>
</reference>
<keyword evidence="3" id="KW-0235">DNA replication</keyword>
<evidence type="ECO:0000259" key="7">
    <source>
        <dbReference type="Pfam" id="PF05460"/>
    </source>
</evidence>
<proteinExistence type="inferred from homology"/>
<evidence type="ECO:0000256" key="3">
    <source>
        <dbReference type="ARBA" id="ARBA00022705"/>
    </source>
</evidence>